<reference evidence="3" key="1">
    <citation type="submission" date="2016-01" db="EMBL/GenBank/DDBJ databases">
        <authorList>
            <person name="Peeters C."/>
        </authorList>
    </citation>
    <scope>NUCLEOTIDE SEQUENCE [LARGE SCALE GENOMIC DNA]</scope>
    <source>
        <strain evidence="3">LMG 29317</strain>
    </source>
</reference>
<evidence type="ECO:0000313" key="3">
    <source>
        <dbReference type="EMBL" id="SAL42790.1"/>
    </source>
</evidence>
<dbReference type="Proteomes" id="UP000055019">
    <property type="component" value="Unassembled WGS sequence"/>
</dbReference>
<dbReference type="Pfam" id="PF13391">
    <property type="entry name" value="HNH_2"/>
    <property type="match status" value="1"/>
</dbReference>
<dbReference type="NCBIfam" id="NF045808">
    <property type="entry name" value="PT-DNA_restrict"/>
    <property type="match status" value="1"/>
</dbReference>
<evidence type="ECO:0000259" key="2">
    <source>
        <dbReference type="Pfam" id="PF26340"/>
    </source>
</evidence>
<proteinExistence type="predicted"/>
<accession>A0A158HGN6</accession>
<dbReference type="InterPro" id="IPR058813">
    <property type="entry name" value="DNA-SBD_ScoMcrA"/>
</dbReference>
<dbReference type="Pfam" id="PF26340">
    <property type="entry name" value="DNA-SBD_ScoMcrA"/>
    <property type="match status" value="1"/>
</dbReference>
<dbReference type="EMBL" id="FCOM02000005">
    <property type="protein sequence ID" value="SAL42790.1"/>
    <property type="molecule type" value="Genomic_DNA"/>
</dbReference>
<comment type="caution">
    <text evidence="3">The sequence shown here is derived from an EMBL/GenBank/DDBJ whole genome shotgun (WGS) entry which is preliminary data.</text>
</comment>
<dbReference type="InterPro" id="IPR003615">
    <property type="entry name" value="HNH_nuc"/>
</dbReference>
<dbReference type="RefSeq" id="WP_061146368.1">
    <property type="nucleotide sequence ID" value="NZ_FCOM02000005.1"/>
</dbReference>
<sequence>MDAATSAEILHRFEKLNVWRRGDVRAPHKPLLVLLALGLFVRNIRIVPFAEYGETLSDLLREFGPQRQTYYPELPFLHLRSDRVWQVAIHDELVLHFDLTKKQLRELNAAGRFIDDVQRLFDDDPRAIATVARLLLDRHFPESVHRDILDAVGLSLDISTPAAQKRDPLFRGAVLTAYEYRCALCNLDVRIGNMSVGLEAAHIKWHQAHGPDVVANGIALCCMHHKLFDLGAFTLGEARRVLVSDAAYGSARQFDEILLRHHGHQLNAPVHAEDHPSADFIDWHRAQVFKGRARPV</sequence>
<dbReference type="AlphaFoldDB" id="A0A158HGN6"/>
<organism evidence="3 4">
    <name type="scientific">Caballeronia arvi</name>
    <dbReference type="NCBI Taxonomy" id="1777135"/>
    <lineage>
        <taxon>Bacteria</taxon>
        <taxon>Pseudomonadati</taxon>
        <taxon>Pseudomonadota</taxon>
        <taxon>Betaproteobacteria</taxon>
        <taxon>Burkholderiales</taxon>
        <taxon>Burkholderiaceae</taxon>
        <taxon>Caballeronia</taxon>
    </lineage>
</organism>
<evidence type="ECO:0000259" key="1">
    <source>
        <dbReference type="Pfam" id="PF13391"/>
    </source>
</evidence>
<dbReference type="PIRSF" id="PIRSF030850">
    <property type="entry name" value="UCP030850"/>
    <property type="match status" value="1"/>
</dbReference>
<name>A0A158HGN6_9BURK</name>
<dbReference type="InterPro" id="IPR011396">
    <property type="entry name" value="PT_DNA_restrict"/>
</dbReference>
<keyword evidence="4" id="KW-1185">Reference proteome</keyword>
<protein>
    <submittedName>
        <fullName evidence="3">Uncharacterized protein</fullName>
    </submittedName>
</protein>
<feature type="domain" description="ScoMcrA-like DNA sulfur-binding" evidence="2">
    <location>
        <begin position="7"/>
        <end position="155"/>
    </location>
</feature>
<evidence type="ECO:0000313" key="4">
    <source>
        <dbReference type="Proteomes" id="UP000055019"/>
    </source>
</evidence>
<feature type="domain" description="HNH nuclease" evidence="1">
    <location>
        <begin position="182"/>
        <end position="235"/>
    </location>
</feature>
<gene>
    <name evidence="3" type="ORF">AWB74_01751</name>
</gene>
<dbReference type="OrthoDB" id="9811869at2"/>